<accession>A0A255DEV7</accession>
<reference evidence="1 2" key="1">
    <citation type="submission" date="2017-07" db="EMBL/GenBank/DDBJ databases">
        <title>The new phylogeny of genus Mycobacterium.</title>
        <authorList>
            <person name="Tortoli E."/>
            <person name="Trovato A."/>
            <person name="Cirillo D.M."/>
        </authorList>
    </citation>
    <scope>NUCLEOTIDE SEQUENCE [LARGE SCALE GENOMIC DNA]</scope>
    <source>
        <strain evidence="1 2">ATCC 33027</strain>
    </source>
</reference>
<dbReference type="EMBL" id="NOZR01000014">
    <property type="protein sequence ID" value="OYN77948.1"/>
    <property type="molecule type" value="Genomic_DNA"/>
</dbReference>
<dbReference type="OrthoDB" id="4762227at2"/>
<evidence type="ECO:0008006" key="3">
    <source>
        <dbReference type="Google" id="ProtNLM"/>
    </source>
</evidence>
<comment type="caution">
    <text evidence="1">The sequence shown here is derived from an EMBL/GenBank/DDBJ whole genome shotgun (WGS) entry which is preliminary data.</text>
</comment>
<evidence type="ECO:0000313" key="2">
    <source>
        <dbReference type="Proteomes" id="UP000216063"/>
    </source>
</evidence>
<gene>
    <name evidence="1" type="ORF">CG716_16950</name>
</gene>
<dbReference type="AlphaFoldDB" id="A0A255DEV7"/>
<evidence type="ECO:0000313" key="1">
    <source>
        <dbReference type="EMBL" id="OYN77948.1"/>
    </source>
</evidence>
<organism evidence="1 2">
    <name type="scientific">Mycolicibacterium sphagni</name>
    <dbReference type="NCBI Taxonomy" id="1786"/>
    <lineage>
        <taxon>Bacteria</taxon>
        <taxon>Bacillati</taxon>
        <taxon>Actinomycetota</taxon>
        <taxon>Actinomycetes</taxon>
        <taxon>Mycobacteriales</taxon>
        <taxon>Mycobacteriaceae</taxon>
        <taxon>Mycolicibacterium</taxon>
    </lineage>
</organism>
<sequence>MTTTAAMAASLKILTAALDDPSADIADSVQQLALETAGAIPTYLGLSVLVPQTDSPLTITSLALGASDRDIRTSLRVLLPTTGTGDGHPVAVILYAAAPGAFVDLAADLAWLTGRPTTDFALDQHLTITPEPDAVRQLQAVSDINQAIGVLIGRGYTPQQAEWQLDSQGDKSRTDRHSAARRILDTITTADDDEHLGRGV</sequence>
<dbReference type="RefSeq" id="WP_094481652.1">
    <property type="nucleotide sequence ID" value="NZ_NOZR01000014.1"/>
</dbReference>
<protein>
    <recommendedName>
        <fullName evidence="3">ANTAR domain-containing protein</fullName>
    </recommendedName>
</protein>
<name>A0A255DEV7_9MYCO</name>
<keyword evidence="2" id="KW-1185">Reference proteome</keyword>
<dbReference type="Proteomes" id="UP000216063">
    <property type="component" value="Unassembled WGS sequence"/>
</dbReference>
<proteinExistence type="predicted"/>